<name>K0SM91_THAOC</name>
<dbReference type="SUPFAM" id="SSF53335">
    <property type="entry name" value="S-adenosyl-L-methionine-dependent methyltransferases"/>
    <property type="match status" value="1"/>
</dbReference>
<evidence type="ECO:0000256" key="1">
    <source>
        <dbReference type="SAM" id="MobiDB-lite"/>
    </source>
</evidence>
<evidence type="ECO:0000313" key="2">
    <source>
        <dbReference type="EMBL" id="EJK59567.1"/>
    </source>
</evidence>
<evidence type="ECO:0000313" key="3">
    <source>
        <dbReference type="Proteomes" id="UP000266841"/>
    </source>
</evidence>
<organism evidence="2 3">
    <name type="scientific">Thalassiosira oceanica</name>
    <name type="common">Marine diatom</name>
    <dbReference type="NCBI Taxonomy" id="159749"/>
    <lineage>
        <taxon>Eukaryota</taxon>
        <taxon>Sar</taxon>
        <taxon>Stramenopiles</taxon>
        <taxon>Ochrophyta</taxon>
        <taxon>Bacillariophyta</taxon>
        <taxon>Coscinodiscophyceae</taxon>
        <taxon>Thalassiosirophycidae</taxon>
        <taxon>Thalassiosirales</taxon>
        <taxon>Thalassiosiraceae</taxon>
        <taxon>Thalassiosira</taxon>
    </lineage>
</organism>
<dbReference type="Proteomes" id="UP000266841">
    <property type="component" value="Unassembled WGS sequence"/>
</dbReference>
<accession>K0SM91</accession>
<dbReference type="EMBL" id="AGNL01022691">
    <property type="protein sequence ID" value="EJK59567.1"/>
    <property type="molecule type" value="Genomic_DNA"/>
</dbReference>
<feature type="region of interest" description="Disordered" evidence="1">
    <location>
        <begin position="1"/>
        <end position="28"/>
    </location>
</feature>
<evidence type="ECO:0008006" key="4">
    <source>
        <dbReference type="Google" id="ProtNLM"/>
    </source>
</evidence>
<dbReference type="OrthoDB" id="443402at2759"/>
<dbReference type="Gene3D" id="3.40.50.150">
    <property type="entry name" value="Vaccinia Virus protein VP39"/>
    <property type="match status" value="1"/>
</dbReference>
<reference evidence="2 3" key="1">
    <citation type="journal article" date="2012" name="Genome Biol.">
        <title>Genome and low-iron response of an oceanic diatom adapted to chronic iron limitation.</title>
        <authorList>
            <person name="Lommer M."/>
            <person name="Specht M."/>
            <person name="Roy A.S."/>
            <person name="Kraemer L."/>
            <person name="Andreson R."/>
            <person name="Gutowska M.A."/>
            <person name="Wolf J."/>
            <person name="Bergner S.V."/>
            <person name="Schilhabel M.B."/>
            <person name="Klostermeier U.C."/>
            <person name="Beiko R.G."/>
            <person name="Rosenstiel P."/>
            <person name="Hippler M."/>
            <person name="Laroche J."/>
        </authorList>
    </citation>
    <scope>NUCLEOTIDE SEQUENCE [LARGE SCALE GENOMIC DNA]</scope>
    <source>
        <strain evidence="2 3">CCMP1005</strain>
    </source>
</reference>
<protein>
    <recommendedName>
        <fullName evidence="4">DOT1 domain-containing protein</fullName>
    </recommendedName>
</protein>
<dbReference type="AlphaFoldDB" id="K0SM91"/>
<keyword evidence="3" id="KW-1185">Reference proteome</keyword>
<comment type="caution">
    <text evidence="2">The sequence shown here is derived from an EMBL/GenBank/DDBJ whole genome shotgun (WGS) entry which is preliminary data.</text>
</comment>
<sequence>MISPVQGLSNIDGVDGRQPQDNSGGSREGEVLVAGGLECQILNYMHHLDAAITLPKIKHIYAICRQSCRLGRCGLTPESLQKVMIYFRLSGKSVVLDIGSGTGQSSMHISASRRGVITFGIEQEPEQHFLSLISQRRVLSNDDIYTQNAGARTCYVRGNIESVKTLAGMTHVHMFDLQTITQKCGFRVTLLQKISVSLSGSSEGHTAYVYTRCVDQLRGRPVTLQDFDKLFQPAYEAVKAGSAAVQEYVDARCDEWLSSGRATRSKRKLEEPRVWKGRADTISSTPTWTYLATDGHATAVQTPTVHAVLAHAAARYLEGLKARLAVLECDLATTKARGNLLQEELQLYQRLEYLVKEQLRLYQRLDQQQNIRMAAMEEIESLRAAAVANESPRMHRSVFLFALPILASLALAKHTLLGPYLGLGFDDLINGTVAELSSLRP</sequence>
<dbReference type="InterPro" id="IPR029063">
    <property type="entry name" value="SAM-dependent_MTases_sf"/>
</dbReference>
<proteinExistence type="predicted"/>
<gene>
    <name evidence="2" type="ORF">THAOC_20190</name>
</gene>